<feature type="binding site" evidence="3">
    <location>
        <begin position="131"/>
        <end position="134"/>
    </location>
    <ligand>
        <name>GTP</name>
        <dbReference type="ChEBI" id="CHEBI:37565"/>
    </ligand>
</feature>
<dbReference type="GO" id="GO:0005525">
    <property type="term" value="F:GTP binding"/>
    <property type="evidence" value="ECO:0007669"/>
    <property type="project" value="UniProtKB-UniRule"/>
</dbReference>
<evidence type="ECO:0000259" key="5">
    <source>
        <dbReference type="PROSITE" id="PS51721"/>
    </source>
</evidence>
<evidence type="ECO:0000256" key="3">
    <source>
        <dbReference type="HAMAP-Rule" id="MF_01820"/>
    </source>
</evidence>
<feature type="domain" description="EngC GTPase" evidence="4">
    <location>
        <begin position="91"/>
        <end position="238"/>
    </location>
</feature>
<dbReference type="InterPro" id="IPR030378">
    <property type="entry name" value="G_CP_dom"/>
</dbReference>
<dbReference type="HAMAP" id="MF_01820">
    <property type="entry name" value="GTPase_RsgA"/>
    <property type="match status" value="1"/>
</dbReference>
<dbReference type="InterPro" id="IPR012340">
    <property type="entry name" value="NA-bd_OB-fold"/>
</dbReference>
<dbReference type="OMA" id="CLVAAYD"/>
<dbReference type="SMR" id="A0A3D4VAF3"/>
<name>A0A3D4VAF3_9BACT</name>
<protein>
    <recommendedName>
        <fullName evidence="3">Small ribosomal subunit biogenesis GTPase RsgA</fullName>
        <ecNumber evidence="3">3.6.1.-</ecNumber>
    </recommendedName>
</protein>
<evidence type="ECO:0000313" key="6">
    <source>
        <dbReference type="EMBL" id="HCT58096.1"/>
    </source>
</evidence>
<evidence type="ECO:0000256" key="1">
    <source>
        <dbReference type="ARBA" id="ARBA00022741"/>
    </source>
</evidence>
<dbReference type="AlphaFoldDB" id="A0A3D4VAF3"/>
<feature type="binding site" evidence="3">
    <location>
        <position position="269"/>
    </location>
    <ligand>
        <name>Zn(2+)</name>
        <dbReference type="ChEBI" id="CHEBI:29105"/>
    </ligand>
</feature>
<keyword evidence="3" id="KW-0690">Ribosome biogenesis</keyword>
<comment type="similarity">
    <text evidence="3">Belongs to the TRAFAC class YlqF/YawG GTPase family. RsgA subfamily.</text>
</comment>
<feature type="binding site" evidence="3">
    <location>
        <position position="271"/>
    </location>
    <ligand>
        <name>Zn(2+)</name>
        <dbReference type="ChEBI" id="CHEBI:29105"/>
    </ligand>
</feature>
<feature type="domain" description="CP-type G" evidence="5">
    <location>
        <begin position="82"/>
        <end position="240"/>
    </location>
</feature>
<keyword evidence="3" id="KW-0699">rRNA-binding</keyword>
<dbReference type="InterPro" id="IPR010914">
    <property type="entry name" value="RsgA_GTPase_dom"/>
</dbReference>
<comment type="subcellular location">
    <subcellularLocation>
        <location evidence="3">Cytoplasm</location>
    </subcellularLocation>
</comment>
<feature type="binding site" evidence="3">
    <location>
        <position position="277"/>
    </location>
    <ligand>
        <name>Zn(2+)</name>
        <dbReference type="ChEBI" id="CHEBI:29105"/>
    </ligand>
</feature>
<dbReference type="PROSITE" id="PS51721">
    <property type="entry name" value="G_CP"/>
    <property type="match status" value="1"/>
</dbReference>
<keyword evidence="3" id="KW-0694">RNA-binding</keyword>
<dbReference type="GO" id="GO:0019843">
    <property type="term" value="F:rRNA binding"/>
    <property type="evidence" value="ECO:0007669"/>
    <property type="project" value="UniProtKB-KW"/>
</dbReference>
<dbReference type="Proteomes" id="UP000264071">
    <property type="component" value="Unassembled WGS sequence"/>
</dbReference>
<keyword evidence="3" id="KW-0378">Hydrolase</keyword>
<dbReference type="PROSITE" id="PS50936">
    <property type="entry name" value="ENGC_GTPASE"/>
    <property type="match status" value="1"/>
</dbReference>
<comment type="cofactor">
    <cofactor evidence="3">
        <name>Zn(2+)</name>
        <dbReference type="ChEBI" id="CHEBI:29105"/>
    </cofactor>
    <text evidence="3">Binds 1 zinc ion per subunit.</text>
</comment>
<dbReference type="GO" id="GO:0005737">
    <property type="term" value="C:cytoplasm"/>
    <property type="evidence" value="ECO:0007669"/>
    <property type="project" value="UniProtKB-SubCell"/>
</dbReference>
<dbReference type="SUPFAM" id="SSF50249">
    <property type="entry name" value="Nucleic acid-binding proteins"/>
    <property type="match status" value="1"/>
</dbReference>
<keyword evidence="3" id="KW-0479">Metal-binding</keyword>
<evidence type="ECO:0000256" key="2">
    <source>
        <dbReference type="ARBA" id="ARBA00023134"/>
    </source>
</evidence>
<dbReference type="GO" id="GO:0046872">
    <property type="term" value="F:metal ion binding"/>
    <property type="evidence" value="ECO:0007669"/>
    <property type="project" value="UniProtKB-KW"/>
</dbReference>
<comment type="subunit">
    <text evidence="3">Monomer. Associates with 30S ribosomal subunit, binds 16S rRNA.</text>
</comment>
<dbReference type="Gene3D" id="1.10.40.50">
    <property type="entry name" value="Probable gtpase engc, domain 3"/>
    <property type="match status" value="1"/>
</dbReference>
<feature type="binding site" evidence="3">
    <location>
        <begin position="182"/>
        <end position="190"/>
    </location>
    <ligand>
        <name>GTP</name>
        <dbReference type="ChEBI" id="CHEBI:37565"/>
    </ligand>
</feature>
<evidence type="ECO:0000259" key="4">
    <source>
        <dbReference type="PROSITE" id="PS50936"/>
    </source>
</evidence>
<dbReference type="NCBIfam" id="TIGR00157">
    <property type="entry name" value="ribosome small subunit-dependent GTPase A"/>
    <property type="match status" value="1"/>
</dbReference>
<comment type="function">
    <text evidence="3">One of several proteins that assist in the late maturation steps of the functional core of the 30S ribosomal subunit. Helps release RbfA from mature subunits. May play a role in the assembly of ribosomal proteins into the subunit. Circularly permuted GTPase that catalyzes slow GTP hydrolysis, GTPase activity is stimulated by the 30S ribosomal subunit.</text>
</comment>
<dbReference type="InterPro" id="IPR027417">
    <property type="entry name" value="P-loop_NTPase"/>
</dbReference>
<accession>A0A3D4VAF3</accession>
<comment type="caution">
    <text evidence="6">The sequence shown here is derived from an EMBL/GenBank/DDBJ whole genome shotgun (WGS) entry which is preliminary data.</text>
</comment>
<feature type="binding site" evidence="3">
    <location>
        <position position="264"/>
    </location>
    <ligand>
        <name>Zn(2+)</name>
        <dbReference type="ChEBI" id="CHEBI:29105"/>
    </ligand>
</feature>
<dbReference type="EC" id="3.6.1.-" evidence="3"/>
<keyword evidence="3" id="KW-0862">Zinc</keyword>
<gene>
    <name evidence="3 6" type="primary">rsgA</name>
    <name evidence="6" type="ORF">DGD08_12905</name>
</gene>
<reference evidence="6 7" key="1">
    <citation type="journal article" date="2018" name="Nat. Biotechnol.">
        <title>A standardized bacterial taxonomy based on genome phylogeny substantially revises the tree of life.</title>
        <authorList>
            <person name="Parks D.H."/>
            <person name="Chuvochina M."/>
            <person name="Waite D.W."/>
            <person name="Rinke C."/>
            <person name="Skarshewski A."/>
            <person name="Chaumeil P.A."/>
            <person name="Hugenholtz P."/>
        </authorList>
    </citation>
    <scope>NUCLEOTIDE SEQUENCE [LARGE SCALE GENOMIC DNA]</scope>
    <source>
        <strain evidence="6">UBA8844</strain>
    </source>
</reference>
<proteinExistence type="inferred from homology"/>
<organism evidence="6 7">
    <name type="scientific">Gemmatimonas aurantiaca</name>
    <dbReference type="NCBI Taxonomy" id="173480"/>
    <lineage>
        <taxon>Bacteria</taxon>
        <taxon>Pseudomonadati</taxon>
        <taxon>Gemmatimonadota</taxon>
        <taxon>Gemmatimonadia</taxon>
        <taxon>Gemmatimonadales</taxon>
        <taxon>Gemmatimonadaceae</taxon>
        <taxon>Gemmatimonas</taxon>
    </lineage>
</organism>
<keyword evidence="2 3" id="KW-0342">GTP-binding</keyword>
<keyword evidence="3" id="KW-0963">Cytoplasm</keyword>
<dbReference type="Gene3D" id="2.40.50.140">
    <property type="entry name" value="Nucleic acid-binding proteins"/>
    <property type="match status" value="1"/>
</dbReference>
<dbReference type="InterPro" id="IPR004881">
    <property type="entry name" value="Ribosome_biogen_GTPase_RsgA"/>
</dbReference>
<dbReference type="EMBL" id="DPIY01000010">
    <property type="protein sequence ID" value="HCT58096.1"/>
    <property type="molecule type" value="Genomic_DNA"/>
</dbReference>
<sequence length="307" mass="32886">MTTSTTGVVVQGTGGVWEVYTEQGERFSASMRGRLKHEAHGALKLAVGDRVTIARDAQHAETWAITDIHPRTSKLARRMPGGRYGERIVVANLDQVLVVFAAARPDPHPRMLDRFLVIAEANGLSARIVINKADLVSPEVSAALFADQMAAGYPVHHTSIHTGEGLEALRDEVEHRSSALSGPSGVGKSSLMNALFPGLDLRTAAVSDAVNKGRHTTVGAMLHPLPHGGFIADTPGLREVGLWGIEAGQVASCFPEFRPLLSACRFADCIHTVEPGCAVREAVEAGDVSPGRYESYVKLRDELMGRS</sequence>
<dbReference type="GO" id="GO:0042274">
    <property type="term" value="P:ribosomal small subunit biogenesis"/>
    <property type="evidence" value="ECO:0007669"/>
    <property type="project" value="UniProtKB-UniRule"/>
</dbReference>
<dbReference type="CDD" id="cd01854">
    <property type="entry name" value="YjeQ_EngC"/>
    <property type="match status" value="1"/>
</dbReference>
<dbReference type="PANTHER" id="PTHR32120">
    <property type="entry name" value="SMALL RIBOSOMAL SUBUNIT BIOGENESIS GTPASE RSGA"/>
    <property type="match status" value="1"/>
</dbReference>
<dbReference type="Gene3D" id="3.40.50.300">
    <property type="entry name" value="P-loop containing nucleotide triphosphate hydrolases"/>
    <property type="match status" value="1"/>
</dbReference>
<keyword evidence="1 3" id="KW-0547">Nucleotide-binding</keyword>
<dbReference type="Pfam" id="PF03193">
    <property type="entry name" value="RsgA_GTPase"/>
    <property type="match status" value="1"/>
</dbReference>
<evidence type="ECO:0000313" key="7">
    <source>
        <dbReference type="Proteomes" id="UP000264071"/>
    </source>
</evidence>
<dbReference type="SUPFAM" id="SSF52540">
    <property type="entry name" value="P-loop containing nucleoside triphosphate hydrolases"/>
    <property type="match status" value="1"/>
</dbReference>
<dbReference type="GO" id="GO:0003924">
    <property type="term" value="F:GTPase activity"/>
    <property type="evidence" value="ECO:0007669"/>
    <property type="project" value="UniProtKB-UniRule"/>
</dbReference>
<dbReference type="PANTHER" id="PTHR32120:SF11">
    <property type="entry name" value="SMALL RIBOSOMAL SUBUNIT BIOGENESIS GTPASE RSGA 1, MITOCHONDRIAL-RELATED"/>
    <property type="match status" value="1"/>
</dbReference>